<dbReference type="RefSeq" id="WP_092457840.1">
    <property type="nucleotide sequence ID" value="NZ_FPCJ01000001.1"/>
</dbReference>
<gene>
    <name evidence="2" type="ORF">SAMN05660895_0722</name>
</gene>
<keyword evidence="3" id="KW-1185">Reference proteome</keyword>
<dbReference type="EMBL" id="FPCJ01000001">
    <property type="protein sequence ID" value="SFV30189.1"/>
    <property type="molecule type" value="Genomic_DNA"/>
</dbReference>
<dbReference type="Proteomes" id="UP000199537">
    <property type="component" value="Unassembled WGS sequence"/>
</dbReference>
<proteinExistence type="predicted"/>
<evidence type="ECO:0000256" key="1">
    <source>
        <dbReference type="SAM" id="Coils"/>
    </source>
</evidence>
<evidence type="ECO:0000313" key="2">
    <source>
        <dbReference type="EMBL" id="SFV30189.1"/>
    </source>
</evidence>
<organism evidence="2 3">
    <name type="scientific">Thermoflavifilum thermophilum</name>
    <dbReference type="NCBI Taxonomy" id="1393122"/>
    <lineage>
        <taxon>Bacteria</taxon>
        <taxon>Pseudomonadati</taxon>
        <taxon>Bacteroidota</taxon>
        <taxon>Chitinophagia</taxon>
        <taxon>Chitinophagales</taxon>
        <taxon>Chitinophagaceae</taxon>
        <taxon>Thermoflavifilum</taxon>
    </lineage>
</organism>
<protein>
    <submittedName>
        <fullName evidence="2">Uncharacterized protein</fullName>
    </submittedName>
</protein>
<reference evidence="3" key="1">
    <citation type="submission" date="2016-10" db="EMBL/GenBank/DDBJ databases">
        <authorList>
            <person name="Varghese N."/>
            <person name="Submissions S."/>
        </authorList>
    </citation>
    <scope>NUCLEOTIDE SEQUENCE [LARGE SCALE GENOMIC DNA]</scope>
    <source>
        <strain evidence="3">DSM 14807</strain>
    </source>
</reference>
<name>A0A1I7N6A5_9BACT</name>
<keyword evidence="1" id="KW-0175">Coiled coil</keyword>
<sequence>MNAQQQLDYIEQKLRELIERYMLCVEENHKLRAQVAQQQEQLQNLRAEVERLHTQVQIAHLVKINTLNLDEAARKEIRNLLNGYIREIELCIAELQL</sequence>
<dbReference type="AlphaFoldDB" id="A0A1I7N6A5"/>
<feature type="coiled-coil region" evidence="1">
    <location>
        <begin position="28"/>
        <end position="55"/>
    </location>
</feature>
<dbReference type="STRING" id="1393122.SAMN05660895_0722"/>
<dbReference type="OrthoDB" id="1467932at2"/>
<evidence type="ECO:0000313" key="3">
    <source>
        <dbReference type="Proteomes" id="UP000199537"/>
    </source>
</evidence>
<accession>A0A1I7N6A5</accession>